<dbReference type="Proteomes" id="UP000182259">
    <property type="component" value="Chromosome IV"/>
</dbReference>
<dbReference type="Pfam" id="PF07039">
    <property type="entry name" value="SGF29_Tudor"/>
    <property type="match status" value="1"/>
</dbReference>
<evidence type="ECO:0000256" key="3">
    <source>
        <dbReference type="ARBA" id="ARBA00023163"/>
    </source>
</evidence>
<dbReference type="AlphaFoldDB" id="A0A1L0BXQ7"/>
<dbReference type="InterPro" id="IPR037802">
    <property type="entry name" value="SGF29"/>
</dbReference>
<evidence type="ECO:0000313" key="7">
    <source>
        <dbReference type="EMBL" id="SGZ56137.1"/>
    </source>
</evidence>
<proteinExistence type="predicted"/>
<evidence type="ECO:0000256" key="2">
    <source>
        <dbReference type="ARBA" id="ARBA00023015"/>
    </source>
</evidence>
<reference evidence="7 8" key="1">
    <citation type="submission" date="2016-10" db="EMBL/GenBank/DDBJ databases">
        <authorList>
            <person name="de Groot N.N."/>
        </authorList>
    </citation>
    <scope>NUCLEOTIDE SEQUENCE [LARGE SCALE GENOMIC DNA]</scope>
    <source>
        <strain evidence="7 8">PYCC 4715</strain>
    </source>
</reference>
<evidence type="ECO:0000256" key="1">
    <source>
        <dbReference type="ARBA" id="ARBA00004123"/>
    </source>
</evidence>
<evidence type="ECO:0000313" key="8">
    <source>
        <dbReference type="Proteomes" id="UP000182259"/>
    </source>
</evidence>
<keyword evidence="3" id="KW-0804">Transcription</keyword>
<feature type="domain" description="SGF29 C-terminal" evidence="6">
    <location>
        <begin position="130"/>
        <end position="263"/>
    </location>
</feature>
<protein>
    <submittedName>
        <fullName evidence="7">CIC11C00000000542</fullName>
    </submittedName>
</protein>
<comment type="subcellular location">
    <subcellularLocation>
        <location evidence="1">Nucleus</location>
    </subcellularLocation>
</comment>
<dbReference type="Gene3D" id="2.30.30.140">
    <property type="match status" value="1"/>
</dbReference>
<gene>
    <name evidence="7" type="ORF">SAMEA4029009_CIC11G00000000542</name>
</gene>
<dbReference type="PROSITE" id="PS51518">
    <property type="entry name" value="SGF29_C"/>
    <property type="match status" value="1"/>
</dbReference>
<evidence type="ECO:0000256" key="5">
    <source>
        <dbReference type="SAM" id="MobiDB-lite"/>
    </source>
</evidence>
<feature type="region of interest" description="Disordered" evidence="5">
    <location>
        <begin position="92"/>
        <end position="114"/>
    </location>
</feature>
<dbReference type="EMBL" id="LT635767">
    <property type="protein sequence ID" value="SGZ56137.1"/>
    <property type="molecule type" value="Genomic_DNA"/>
</dbReference>
<feature type="compositionally biased region" description="Low complexity" evidence="5">
    <location>
        <begin position="92"/>
        <end position="109"/>
    </location>
</feature>
<dbReference type="PANTHER" id="PTHR21539">
    <property type="entry name" value="SAGA-ASSOCIATED FACTOR 29"/>
    <property type="match status" value="1"/>
</dbReference>
<evidence type="ECO:0000259" key="6">
    <source>
        <dbReference type="PROSITE" id="PS51518"/>
    </source>
</evidence>
<dbReference type="PANTHER" id="PTHR21539:SF0">
    <property type="entry name" value="SAGA-ASSOCIATED FACTOR 29"/>
    <property type="match status" value="1"/>
</dbReference>
<dbReference type="FunFam" id="2.30.30.140:FF:000055">
    <property type="entry name" value="SAGA complex component"/>
    <property type="match status" value="1"/>
</dbReference>
<name>A0A1L0BXQ7_9ASCO</name>
<dbReference type="CDD" id="cd20393">
    <property type="entry name" value="Tudor_SGF29_rpt1"/>
    <property type="match status" value="1"/>
</dbReference>
<dbReference type="InterPro" id="IPR047287">
    <property type="entry name" value="Tudor_SGF29_rpt2"/>
</dbReference>
<keyword evidence="4" id="KW-0539">Nucleus</keyword>
<organism evidence="7 8">
    <name type="scientific">Sungouiella intermedia</name>
    <dbReference type="NCBI Taxonomy" id="45354"/>
    <lineage>
        <taxon>Eukaryota</taxon>
        <taxon>Fungi</taxon>
        <taxon>Dikarya</taxon>
        <taxon>Ascomycota</taxon>
        <taxon>Saccharomycotina</taxon>
        <taxon>Pichiomycetes</taxon>
        <taxon>Metschnikowiaceae</taxon>
        <taxon>Sungouiella</taxon>
    </lineage>
</organism>
<dbReference type="CDD" id="cd20394">
    <property type="entry name" value="Tudor_SGF29_rpt2"/>
    <property type="match status" value="1"/>
</dbReference>
<dbReference type="GO" id="GO:0000124">
    <property type="term" value="C:SAGA complex"/>
    <property type="evidence" value="ECO:0007669"/>
    <property type="project" value="InterPro"/>
</dbReference>
<dbReference type="GO" id="GO:0005634">
    <property type="term" value="C:nucleus"/>
    <property type="evidence" value="ECO:0007669"/>
    <property type="project" value="UniProtKB-SubCell"/>
</dbReference>
<dbReference type="InterPro" id="IPR047288">
    <property type="entry name" value="Tudor_SGF29_rpt1"/>
</dbReference>
<keyword evidence="2" id="KW-0805">Transcription regulation</keyword>
<evidence type="ECO:0000256" key="4">
    <source>
        <dbReference type="ARBA" id="ARBA00023242"/>
    </source>
</evidence>
<sequence length="263" mass="30143">MAVEDTDGYWDIVVSSLQDICNANESLSFDEIFEDYDEKTLRNLNEADLEALKEEINDHILNIGTAKRLISTSQQNLQTLIAKAEKAQQQQQQATVALRSSKNQSSGKNLKGKKGNSKYGRLYWVSKYDPLEPIMVRSEVAYKLKNRHFEEWIQCEVTKILGDGTKYEIRDPEPDENNNPGQTFKANYKEILLVPSKLEVPNLISYPYGTKVLARYPETTTFYPAVVVGQKKDGTVRLKFDGEEEVNKETEVERRLVLPFPER</sequence>
<dbReference type="InterPro" id="IPR010750">
    <property type="entry name" value="SGF29_tudor-like_dom"/>
</dbReference>
<accession>A0A1L0BXQ7</accession>